<dbReference type="InterPro" id="IPR002641">
    <property type="entry name" value="PNPLA_dom"/>
</dbReference>
<organism evidence="7 8">
    <name type="scientific">Dyella solisilvae</name>
    <dbReference type="NCBI Taxonomy" id="1920168"/>
    <lineage>
        <taxon>Bacteria</taxon>
        <taxon>Pseudomonadati</taxon>
        <taxon>Pseudomonadota</taxon>
        <taxon>Gammaproteobacteria</taxon>
        <taxon>Lysobacterales</taxon>
        <taxon>Rhodanobacteraceae</taxon>
        <taxon>Dyella</taxon>
    </lineage>
</organism>
<dbReference type="SUPFAM" id="SSF52151">
    <property type="entry name" value="FabD/lysophospholipase-like"/>
    <property type="match status" value="1"/>
</dbReference>
<feature type="domain" description="PNPLA" evidence="6">
    <location>
        <begin position="52"/>
        <end position="245"/>
    </location>
</feature>
<evidence type="ECO:0000256" key="4">
    <source>
        <dbReference type="PROSITE-ProRule" id="PRU01161"/>
    </source>
</evidence>
<evidence type="ECO:0000313" key="8">
    <source>
        <dbReference type="Proteomes" id="UP000254711"/>
    </source>
</evidence>
<comment type="caution">
    <text evidence="7">The sequence shown here is derived from an EMBL/GenBank/DDBJ whole genome shotgun (WGS) entry which is preliminary data.</text>
</comment>
<feature type="active site" description="Proton acceptor" evidence="4">
    <location>
        <position position="232"/>
    </location>
</feature>
<dbReference type="Gene3D" id="3.40.1090.10">
    <property type="entry name" value="Cytosolic phospholipase A2 catalytic domain"/>
    <property type="match status" value="1"/>
</dbReference>
<sequence length="377" mass="41693">MSEASIRGMPDVRALAGAPNAAMERDFELSMTQQSDADFPKDADGAIRYPHLALSGGGAVGAFGAGFLEGWTETGRRPTFKIVTGVSTGALMAPFAFLGPQYDERLRRFYTQTTSREIFKPISVLTALLRRESLAQTTPLEELIRNTIDAPLLAKIAEAHRHGRRLYMGTVNLDNRRFVVWNMGLIATYQNQAALELFRRVMLASASVPIAFPPVLFQVEANGQTYDEMHVDGFVIANVFVLGSIFSPSEIYSRHGDGRGREDIFIVHNGKLTVEPSATERSLRGIALRSIEVAGWSGIVGDLFREFAFARRDNAGFHWVTIAEGTPLPESLEFNPEEMLKLYEVGREDAKAGPEWRLWPPGMRGDRNQGSPASTTR</sequence>
<feature type="compositionally biased region" description="Polar residues" evidence="5">
    <location>
        <begin position="368"/>
        <end position="377"/>
    </location>
</feature>
<keyword evidence="1 4" id="KW-0378">Hydrolase</keyword>
<accession>A0A370K4G4</accession>
<comment type="caution">
    <text evidence="4">Lacks conserved residue(s) required for the propagation of feature annotation.</text>
</comment>
<dbReference type="PROSITE" id="PS51635">
    <property type="entry name" value="PNPLA"/>
    <property type="match status" value="1"/>
</dbReference>
<dbReference type="GO" id="GO:0016042">
    <property type="term" value="P:lipid catabolic process"/>
    <property type="evidence" value="ECO:0007669"/>
    <property type="project" value="UniProtKB-UniRule"/>
</dbReference>
<feature type="short sequence motif" description="GXSXG" evidence="4">
    <location>
        <begin position="85"/>
        <end position="89"/>
    </location>
</feature>
<dbReference type="Pfam" id="PF01734">
    <property type="entry name" value="Patatin"/>
    <property type="match status" value="1"/>
</dbReference>
<evidence type="ECO:0000256" key="5">
    <source>
        <dbReference type="SAM" id="MobiDB-lite"/>
    </source>
</evidence>
<evidence type="ECO:0000259" key="6">
    <source>
        <dbReference type="PROSITE" id="PS51635"/>
    </source>
</evidence>
<evidence type="ECO:0000256" key="2">
    <source>
        <dbReference type="ARBA" id="ARBA00022963"/>
    </source>
</evidence>
<feature type="short sequence motif" description="GXGXXG" evidence="4">
    <location>
        <begin position="56"/>
        <end position="61"/>
    </location>
</feature>
<proteinExistence type="predicted"/>
<dbReference type="PANTHER" id="PTHR14226:SF74">
    <property type="entry name" value="BLR4684 PROTEIN"/>
    <property type="match status" value="1"/>
</dbReference>
<dbReference type="InterPro" id="IPR016035">
    <property type="entry name" value="Acyl_Trfase/lysoPLipase"/>
</dbReference>
<dbReference type="EMBL" id="QQSY01000005">
    <property type="protein sequence ID" value="RDI97536.1"/>
    <property type="molecule type" value="Genomic_DNA"/>
</dbReference>
<dbReference type="AlphaFoldDB" id="A0A370K4G4"/>
<keyword evidence="8" id="KW-1185">Reference proteome</keyword>
<dbReference type="OrthoDB" id="9798773at2"/>
<feature type="active site" description="Nucleophile" evidence="4">
    <location>
        <position position="87"/>
    </location>
</feature>
<dbReference type="PANTHER" id="PTHR14226">
    <property type="entry name" value="NEUROPATHY TARGET ESTERASE/SWISS CHEESE D.MELANOGASTER"/>
    <property type="match status" value="1"/>
</dbReference>
<reference evidence="7 8" key="1">
    <citation type="submission" date="2018-07" db="EMBL/GenBank/DDBJ databases">
        <title>Dyella solisilvae sp. nov., isolated from the pine and broad-leaved mixed forest soil.</title>
        <authorList>
            <person name="Gao Z."/>
            <person name="Qiu L."/>
        </authorList>
    </citation>
    <scope>NUCLEOTIDE SEQUENCE [LARGE SCALE GENOMIC DNA]</scope>
    <source>
        <strain evidence="7 8">DHG54</strain>
    </source>
</reference>
<feature type="region of interest" description="Disordered" evidence="5">
    <location>
        <begin position="354"/>
        <end position="377"/>
    </location>
</feature>
<dbReference type="GO" id="GO:0016787">
    <property type="term" value="F:hydrolase activity"/>
    <property type="evidence" value="ECO:0007669"/>
    <property type="project" value="UniProtKB-UniRule"/>
</dbReference>
<dbReference type="InterPro" id="IPR050301">
    <property type="entry name" value="NTE"/>
</dbReference>
<gene>
    <name evidence="7" type="ORF">DVT68_16955</name>
</gene>
<protein>
    <submittedName>
        <fullName evidence="7">Patatin-like phospholipase family protein</fullName>
    </submittedName>
</protein>
<evidence type="ECO:0000313" key="7">
    <source>
        <dbReference type="EMBL" id="RDI97536.1"/>
    </source>
</evidence>
<evidence type="ECO:0000256" key="1">
    <source>
        <dbReference type="ARBA" id="ARBA00022801"/>
    </source>
</evidence>
<keyword evidence="3 4" id="KW-0443">Lipid metabolism</keyword>
<keyword evidence="2 4" id="KW-0442">Lipid degradation</keyword>
<dbReference type="Proteomes" id="UP000254711">
    <property type="component" value="Unassembled WGS sequence"/>
</dbReference>
<evidence type="ECO:0000256" key="3">
    <source>
        <dbReference type="ARBA" id="ARBA00023098"/>
    </source>
</evidence>
<name>A0A370K4G4_9GAMM</name>